<reference evidence="4 5" key="1">
    <citation type="submission" date="2022-05" db="EMBL/GenBank/DDBJ databases">
        <authorList>
            <consortium name="Genoscope - CEA"/>
            <person name="William W."/>
        </authorList>
    </citation>
    <scope>NUCLEOTIDE SEQUENCE [LARGE SCALE GENOMIC DNA]</scope>
</reference>
<feature type="transmembrane region" description="Helical" evidence="2">
    <location>
        <begin position="12"/>
        <end position="30"/>
    </location>
</feature>
<evidence type="ECO:0000256" key="2">
    <source>
        <dbReference type="SAM" id="Phobius"/>
    </source>
</evidence>
<dbReference type="InterPro" id="IPR036249">
    <property type="entry name" value="Thioredoxin-like_sf"/>
</dbReference>
<proteinExistence type="predicted"/>
<feature type="compositionally biased region" description="Acidic residues" evidence="1">
    <location>
        <begin position="549"/>
        <end position="570"/>
    </location>
</feature>
<name>A0ABN8NDB6_9CNID</name>
<comment type="caution">
    <text evidence="4">The sequence shown here is derived from an EMBL/GenBank/DDBJ whole genome shotgun (WGS) entry which is preliminary data.</text>
</comment>
<keyword evidence="5" id="KW-1185">Reference proteome</keyword>
<dbReference type="InterPro" id="IPR040090">
    <property type="entry name" value="TXNDC16"/>
</dbReference>
<dbReference type="Pfam" id="PF24509">
    <property type="entry name" value="TXNDC16_2nd"/>
    <property type="match status" value="1"/>
</dbReference>
<feature type="compositionally biased region" description="Basic and acidic residues" evidence="1">
    <location>
        <begin position="995"/>
        <end position="1004"/>
    </location>
</feature>
<feature type="domain" description="Thioredoxin" evidence="3">
    <location>
        <begin position="577"/>
        <end position="697"/>
    </location>
</feature>
<keyword evidence="2" id="KW-1133">Transmembrane helix</keyword>
<dbReference type="CDD" id="cd02961">
    <property type="entry name" value="PDI_a_family"/>
    <property type="match status" value="1"/>
</dbReference>
<evidence type="ECO:0000313" key="4">
    <source>
        <dbReference type="EMBL" id="CAH3104963.1"/>
    </source>
</evidence>
<dbReference type="EMBL" id="CALNXK010000017">
    <property type="protein sequence ID" value="CAH3104963.1"/>
    <property type="molecule type" value="Genomic_DNA"/>
</dbReference>
<dbReference type="Gene3D" id="3.40.30.10">
    <property type="entry name" value="Glutaredoxin"/>
    <property type="match status" value="4"/>
</dbReference>
<dbReference type="Pfam" id="PF00085">
    <property type="entry name" value="Thioredoxin"/>
    <property type="match status" value="1"/>
</dbReference>
<sequence length="1022" mass="115801">MAAHRSSTSCRFEVLIFVYGLFCLGIGSQVRLLTTEDLSNIGESTSKDFIAVFFDKPEIRKSHPKFKTVFTRSSNILDSFGFELAKVDCSKNVGEPVTECSSKEQKVSIFRKGHSVASEGLDLSYVFDEDSIVANFLHFSLADKFQYVSDDQSFEELLSESQGKQNVLLFFVKGLGMKEHRQFLEMVHSSTSSNIVFAMTTDDTFPLKYGLPTNHAALSLLHCKEKTVSESECRSTHYNGRIEKISLLKFLQSQILPNYVLLSSDKETVYDSLPVAVDKVYVFSDKISDLETEELNDMVKELHGSIGVILVDVKEHKDMLASFGLTEDSNFPTAAFLPVKRSNSNSLTYMELFPENSVMFTMNNLKHFIKPFLENPVDEYKRIAEASSLQKISYREYNNIMRSSDEFTNYLLASDFLLAVFCPEDHDDCMDFSKHLRRIVRTFDRAGESRLSVVYVLTSHHNKRFEGQSYPVIHLHLNKSVHTYDEYAGNLGYEELMNFIAMQTNIKMPVFLPPSLSDEARIVLVKDNTDGDVTEYFEDQDETAHEVSDSVEADDGGGDESPAEETEDDEVSATILKAKPTPVPEDLVPALTDKTFDIIKDKSDLLVVDFFQPWDARCKALMQPYVEAATSLGGLDVGDFAIKLARVNCFDWNDVCEKNNITIYPTIKMFRKGSDDIIYNGPLDSDHLTKAVLLLQPAVPLKLKNKEEVDMFFDGRLPKLAKEATDIAVLGMFGDEKRKEFSAYKSAALTLQSKFLLGYVTGETATNLSAEYGLRNPVLMIFKRKDPYQTISIFSDPFAVQPIVDFVRRSSISSFGELTPFNLPMYLNYQRPLLIVFRADSEDTSITPVITKIARDNSLPSVFLCWMPVYSSNDVNAEILEAYTGSTDTLPALVMVIHEKGAVYHFKGEVTKETILNWAENILSGAEPATGSLMEKEWTPLLEGYDFLKFIDEEEEEKERKRIKKMKLESAVEEEISKEEESGEEESSEPTEPEEVSREFEDKLKHGRLRRPEVKKLERDEL</sequence>
<dbReference type="PROSITE" id="PS51352">
    <property type="entry name" value="THIOREDOXIN_2"/>
    <property type="match status" value="1"/>
</dbReference>
<keyword evidence="2" id="KW-0812">Transmembrane</keyword>
<dbReference type="InterPro" id="IPR057639">
    <property type="entry name" value="TXNDC16_N"/>
</dbReference>
<accession>A0ABN8NDB6</accession>
<evidence type="ECO:0000259" key="3">
    <source>
        <dbReference type="PROSITE" id="PS51352"/>
    </source>
</evidence>
<dbReference type="Proteomes" id="UP001159405">
    <property type="component" value="Unassembled WGS sequence"/>
</dbReference>
<feature type="region of interest" description="Disordered" evidence="1">
    <location>
        <begin position="538"/>
        <end position="570"/>
    </location>
</feature>
<dbReference type="InterPro" id="IPR057642">
    <property type="entry name" value="TXNDC16_2nd"/>
</dbReference>
<dbReference type="SUPFAM" id="SSF52833">
    <property type="entry name" value="Thioredoxin-like"/>
    <property type="match status" value="3"/>
</dbReference>
<dbReference type="Pfam" id="PF13848">
    <property type="entry name" value="Thioredoxin_6"/>
    <property type="match status" value="1"/>
</dbReference>
<keyword evidence="2" id="KW-0472">Membrane</keyword>
<dbReference type="PANTHER" id="PTHR22699:SF1">
    <property type="entry name" value="THIOREDOXIN DOMAIN-CONTAINING PROTEIN 16"/>
    <property type="match status" value="1"/>
</dbReference>
<organism evidence="4 5">
    <name type="scientific">Porites lobata</name>
    <dbReference type="NCBI Taxonomy" id="104759"/>
    <lineage>
        <taxon>Eukaryota</taxon>
        <taxon>Metazoa</taxon>
        <taxon>Cnidaria</taxon>
        <taxon>Anthozoa</taxon>
        <taxon>Hexacorallia</taxon>
        <taxon>Scleractinia</taxon>
        <taxon>Fungiina</taxon>
        <taxon>Poritidae</taxon>
        <taxon>Porites</taxon>
    </lineage>
</organism>
<protein>
    <recommendedName>
        <fullName evidence="3">Thioredoxin domain-containing protein</fullName>
    </recommendedName>
</protein>
<dbReference type="InterPro" id="IPR013766">
    <property type="entry name" value="Thioredoxin_domain"/>
</dbReference>
<feature type="region of interest" description="Disordered" evidence="1">
    <location>
        <begin position="961"/>
        <end position="1004"/>
    </location>
</feature>
<evidence type="ECO:0000256" key="1">
    <source>
        <dbReference type="SAM" id="MobiDB-lite"/>
    </source>
</evidence>
<dbReference type="Pfam" id="PF24508">
    <property type="entry name" value="TXNDC16_N"/>
    <property type="match status" value="1"/>
</dbReference>
<gene>
    <name evidence="4" type="ORF">PLOB_00012608</name>
</gene>
<dbReference type="PANTHER" id="PTHR22699">
    <property type="entry name" value="THIOREDOXIN DOMAIN-CONTAINING PROTEIN 16"/>
    <property type="match status" value="1"/>
</dbReference>
<feature type="compositionally biased region" description="Acidic residues" evidence="1">
    <location>
        <begin position="971"/>
        <end position="994"/>
    </location>
</feature>
<evidence type="ECO:0000313" key="5">
    <source>
        <dbReference type="Proteomes" id="UP001159405"/>
    </source>
</evidence>